<organism evidence="3 4">
    <name type="scientific">Flavihumibacter stibioxidans</name>
    <dbReference type="NCBI Taxonomy" id="1834163"/>
    <lineage>
        <taxon>Bacteria</taxon>
        <taxon>Pseudomonadati</taxon>
        <taxon>Bacteroidota</taxon>
        <taxon>Chitinophagia</taxon>
        <taxon>Chitinophagales</taxon>
        <taxon>Chitinophagaceae</taxon>
        <taxon>Flavihumibacter</taxon>
    </lineage>
</organism>
<sequence>MKRMFKLAVLAGAVLSMASCDKNDDQQVAGIFKGPESAFHDGKAFSWVQISNQGKPEKLGITIDKAAWESLPVGGDGSHDHANSVTLKLHEKALATTVFKHIGLDWNPAGHEPANVYTLPHFDFHYYLMNEPDRLAIPPYEVNPAGFDAKPAAEFFPVNYFDPGGGVPQMGKHWLDATSPELGGATFTQTFIYGSYNGKVNFMEPMVTRQFIESQPAYERAIPQPAKFQESGYYPTKMRIRHTAHATEVTLEDFIYRQKAN</sequence>
<evidence type="ECO:0000313" key="4">
    <source>
        <dbReference type="Proteomes" id="UP000765802"/>
    </source>
</evidence>
<dbReference type="InterPro" id="IPR040832">
    <property type="entry name" value="TTHB210-like_dom"/>
</dbReference>
<dbReference type="RefSeq" id="WP_187255050.1">
    <property type="nucleotide sequence ID" value="NZ_JBHULF010000006.1"/>
</dbReference>
<evidence type="ECO:0000256" key="1">
    <source>
        <dbReference type="SAM" id="SignalP"/>
    </source>
</evidence>
<dbReference type="PROSITE" id="PS51257">
    <property type="entry name" value="PROKAR_LIPOPROTEIN"/>
    <property type="match status" value="1"/>
</dbReference>
<dbReference type="Proteomes" id="UP000765802">
    <property type="component" value="Unassembled WGS sequence"/>
</dbReference>
<keyword evidence="4" id="KW-1185">Reference proteome</keyword>
<feature type="chain" id="PRO_5046582278" description="TTHB210-like domain-containing protein" evidence="1">
    <location>
        <begin position="19"/>
        <end position="261"/>
    </location>
</feature>
<comment type="caution">
    <text evidence="3">The sequence shown here is derived from an EMBL/GenBank/DDBJ whole genome shotgun (WGS) entry which is preliminary data.</text>
</comment>
<accession>A0ABR7M3W3</accession>
<proteinExistence type="predicted"/>
<protein>
    <recommendedName>
        <fullName evidence="2">TTHB210-like domain-containing protein</fullName>
    </recommendedName>
</protein>
<dbReference type="InterPro" id="IPR033786">
    <property type="entry name" value="TTHB210-like"/>
</dbReference>
<reference evidence="3 4" key="1">
    <citation type="submission" date="2016-07" db="EMBL/GenBank/DDBJ databases">
        <title>Genome analysis of Flavihumibacter stibioxidans YS-17.</title>
        <authorList>
            <person name="Shi K."/>
            <person name="Han Y."/>
            <person name="Wang G."/>
        </authorList>
    </citation>
    <scope>NUCLEOTIDE SEQUENCE [LARGE SCALE GENOMIC DNA]</scope>
    <source>
        <strain evidence="3 4">YS-17</strain>
    </source>
</reference>
<dbReference type="Pfam" id="PF18197">
    <property type="entry name" value="TTHB210-like"/>
    <property type="match status" value="1"/>
</dbReference>
<gene>
    <name evidence="3" type="ORF">BC349_01840</name>
</gene>
<dbReference type="EMBL" id="MBUA01000001">
    <property type="protein sequence ID" value="MBC6489695.1"/>
    <property type="molecule type" value="Genomic_DNA"/>
</dbReference>
<name>A0ABR7M3W3_9BACT</name>
<evidence type="ECO:0000259" key="2">
    <source>
        <dbReference type="Pfam" id="PF18197"/>
    </source>
</evidence>
<feature type="signal peptide" evidence="1">
    <location>
        <begin position="1"/>
        <end position="18"/>
    </location>
</feature>
<keyword evidence="1" id="KW-0732">Signal</keyword>
<dbReference type="CDD" id="cd11669">
    <property type="entry name" value="TTHB210-like"/>
    <property type="match status" value="1"/>
</dbReference>
<evidence type="ECO:0000313" key="3">
    <source>
        <dbReference type="EMBL" id="MBC6489695.1"/>
    </source>
</evidence>
<feature type="domain" description="TTHB210-like" evidence="2">
    <location>
        <begin position="53"/>
        <end position="106"/>
    </location>
</feature>